<dbReference type="Gene3D" id="3.40.50.10140">
    <property type="entry name" value="Toll/interleukin-1 receptor homology (TIR) domain"/>
    <property type="match status" value="1"/>
</dbReference>
<dbReference type="SMART" id="SM00255">
    <property type="entry name" value="TIR"/>
    <property type="match status" value="1"/>
</dbReference>
<keyword evidence="5" id="KW-0472">Membrane</keyword>
<dbReference type="SMART" id="SM00369">
    <property type="entry name" value="LRR_TYP"/>
    <property type="match status" value="15"/>
</dbReference>
<dbReference type="PRINTS" id="PR00019">
    <property type="entry name" value="LEURICHRPT"/>
</dbReference>
<dbReference type="Pfam" id="PF13676">
    <property type="entry name" value="TIR_2"/>
    <property type="match status" value="1"/>
</dbReference>
<reference evidence="8" key="1">
    <citation type="submission" date="2023-07" db="EMBL/GenBank/DDBJ databases">
        <authorList>
            <consortium name="CYATHOMIX"/>
        </authorList>
    </citation>
    <scope>NUCLEOTIDE SEQUENCE</scope>
    <source>
        <strain evidence="8">N/A</strain>
    </source>
</reference>
<comment type="caution">
    <text evidence="8">The sequence shown here is derived from an EMBL/GenBank/DDBJ whole genome shotgun (WGS) entry which is preliminary data.</text>
</comment>
<dbReference type="PROSITE" id="PS51450">
    <property type="entry name" value="LRR"/>
    <property type="match status" value="6"/>
</dbReference>
<dbReference type="EMBL" id="CATQJL010000112">
    <property type="protein sequence ID" value="CAJ0594214.1"/>
    <property type="molecule type" value="Genomic_DNA"/>
</dbReference>
<dbReference type="SUPFAM" id="SSF52058">
    <property type="entry name" value="L domain-like"/>
    <property type="match status" value="3"/>
</dbReference>
<dbReference type="GO" id="GO:0007165">
    <property type="term" value="P:signal transduction"/>
    <property type="evidence" value="ECO:0007669"/>
    <property type="project" value="InterPro"/>
</dbReference>
<comment type="similarity">
    <text evidence="1">Belongs to the Toll-like receptor family.</text>
</comment>
<evidence type="ECO:0000313" key="8">
    <source>
        <dbReference type="EMBL" id="CAJ0594214.1"/>
    </source>
</evidence>
<dbReference type="InterPro" id="IPR000157">
    <property type="entry name" value="TIR_dom"/>
</dbReference>
<keyword evidence="5" id="KW-1133">Transmembrane helix</keyword>
<keyword evidence="3 6" id="KW-0732">Signal</keyword>
<dbReference type="SUPFAM" id="SSF52200">
    <property type="entry name" value="Toll/Interleukin receptor TIR domain"/>
    <property type="match status" value="1"/>
</dbReference>
<dbReference type="AlphaFoldDB" id="A0AA36LZ13"/>
<feature type="chain" id="PRO_5041452219" description="TIR domain-containing protein" evidence="6">
    <location>
        <begin position="18"/>
        <end position="1189"/>
    </location>
</feature>
<evidence type="ECO:0000256" key="6">
    <source>
        <dbReference type="SAM" id="SignalP"/>
    </source>
</evidence>
<dbReference type="PANTHER" id="PTHR24373">
    <property type="entry name" value="SLIT RELATED LEUCINE-RICH REPEAT NEURONAL PROTEIN"/>
    <property type="match status" value="1"/>
</dbReference>
<proteinExistence type="inferred from homology"/>
<dbReference type="InterPro" id="IPR026906">
    <property type="entry name" value="LRR_5"/>
</dbReference>
<gene>
    <name evidence="8" type="ORF">CYNAS_LOCUS6197</name>
</gene>
<dbReference type="InterPro" id="IPR050328">
    <property type="entry name" value="Dev_Immune_Receptor"/>
</dbReference>
<feature type="signal peptide" evidence="6">
    <location>
        <begin position="1"/>
        <end position="17"/>
    </location>
</feature>
<feature type="transmembrane region" description="Helical" evidence="5">
    <location>
        <begin position="964"/>
        <end position="988"/>
    </location>
</feature>
<keyword evidence="9" id="KW-1185">Reference proteome</keyword>
<dbReference type="InterPro" id="IPR032675">
    <property type="entry name" value="LRR_dom_sf"/>
</dbReference>
<keyword evidence="2" id="KW-0433">Leucine-rich repeat</keyword>
<evidence type="ECO:0000256" key="1">
    <source>
        <dbReference type="ARBA" id="ARBA00009634"/>
    </source>
</evidence>
<evidence type="ECO:0000256" key="3">
    <source>
        <dbReference type="ARBA" id="ARBA00022729"/>
    </source>
</evidence>
<evidence type="ECO:0000313" key="9">
    <source>
        <dbReference type="Proteomes" id="UP001176961"/>
    </source>
</evidence>
<accession>A0AA36LZ13</accession>
<sequence length="1189" mass="132339">MWLRVAAVFGIFLLAETFQDCPYGCDCLPDPLADSSFLYVCRWSSIASNFTFSNSSSIRSLQIVCENGMSLPSSLFRTIGSLQHLRIEACRWSEFPEDLLAPLSNLRSLHLHQVSLPQEALTIPGDALVNLKRLEKLSITESNLLHLPEKLFCTLRNLQVLNVSSNWISTLTSLDSSCVANQLIIVDFSRNRLDRLGTELHTLPAVRQLSLSNNRLSTIDKDSLMKCPLLQQLEIDNNFLDTIEDLPETLIHINLASNHLTVIPPSVTVLPHLVSLNLSYNSIEEDSPTPCVTSVLESLDLSWNLIRSLPSRLYPTSMGSLVHLHLEGNEITELKPMELVNYTRLQTLNIASNRLESLRNDIFAGLSELSTLQMPNNSIETVEPAAFADLALGDVDLSHNRLTEVPLAIGRLFKLKKVDLSHNKIKKLHQFIFNKIAHLHTIDLSHNELPSVSPYVFSDCAYLTTLNLSHNHISQLFHDSLAKCPLLKRIDLSDNRLGSLADALSQASAVRRLDVSRNRLELLQWDELPPRLEHLVADSNVITLLGAAIKSKVRTASLRGNRIEQLSADQIPNTIETLDLSANRAQHIASATFAAKTALRSLDLSDNRLSQLSEESLLADGVHSIDVVLRGNPLRCSCELHWIRKPDIIKRKVNIVSLAETLCTHPVTGKVLALDKVDSKDLLCEYSQVCEPDCVCCQFGNCDCKAVCPSGCACFRDALFETNVVRCENLTETNMKAFTPSAVPISATHVYLSGLSIPILRSHSFLGRPRLEHLHINASGLRGIQPKAFNTLPKLKLLDLSDNALVRLSGEEFHKTSAVSHLFLNGNRMRTIERGLTEKLPLLAMVTLHNNDLADISPALATSGVRSLSLSGNAFRCDCTPRFSAPSWIHENRAKVVDMDRVQCVENVTESFRNNDTTVLSAYPPNAGHDIFMMPMEEFLRDFNRTICVPAASGFFGQEPQNSILTVIFLTSCAFLLCAMTLLAVSLVKRAHNDLSQRRYKASSSLNCSSTPGSSPLPVPLLNFDAFVSYSKKDEKMVLEQLCRPLEDEEYVLCLLHRDGPAYHSRLHAISDELISQMDASQCLVIVLTKNFLESEWKTLQVKTSHQLFAKNRGKRVIAVLGEGVDQNLLDEELGQILRKNTCIRQRDHLFWQLLHSALPTRLSSLPGSGDDTSQIYSDMYGIVPSAVI</sequence>
<organism evidence="8 9">
    <name type="scientific">Cylicocyclus nassatus</name>
    <name type="common">Nematode worm</name>
    <dbReference type="NCBI Taxonomy" id="53992"/>
    <lineage>
        <taxon>Eukaryota</taxon>
        <taxon>Metazoa</taxon>
        <taxon>Ecdysozoa</taxon>
        <taxon>Nematoda</taxon>
        <taxon>Chromadorea</taxon>
        <taxon>Rhabditida</taxon>
        <taxon>Rhabditina</taxon>
        <taxon>Rhabditomorpha</taxon>
        <taxon>Strongyloidea</taxon>
        <taxon>Strongylidae</taxon>
        <taxon>Cylicocyclus</taxon>
    </lineage>
</organism>
<evidence type="ECO:0000259" key="7">
    <source>
        <dbReference type="PROSITE" id="PS50104"/>
    </source>
</evidence>
<keyword evidence="5" id="KW-0812">Transmembrane</keyword>
<evidence type="ECO:0000256" key="5">
    <source>
        <dbReference type="SAM" id="Phobius"/>
    </source>
</evidence>
<dbReference type="InterPro" id="IPR001611">
    <property type="entry name" value="Leu-rich_rpt"/>
</dbReference>
<dbReference type="InterPro" id="IPR003591">
    <property type="entry name" value="Leu-rich_rpt_typical-subtyp"/>
</dbReference>
<protein>
    <recommendedName>
        <fullName evidence="7">TIR domain-containing protein</fullName>
    </recommendedName>
</protein>
<evidence type="ECO:0000256" key="2">
    <source>
        <dbReference type="ARBA" id="ARBA00022614"/>
    </source>
</evidence>
<dbReference type="Pfam" id="PF13855">
    <property type="entry name" value="LRR_8"/>
    <property type="match status" value="6"/>
</dbReference>
<dbReference type="PANTHER" id="PTHR24373:SF275">
    <property type="entry name" value="TIR DOMAIN-CONTAINING PROTEIN"/>
    <property type="match status" value="1"/>
</dbReference>
<keyword evidence="4" id="KW-0677">Repeat</keyword>
<dbReference type="Proteomes" id="UP001176961">
    <property type="component" value="Unassembled WGS sequence"/>
</dbReference>
<dbReference type="Pfam" id="PF13306">
    <property type="entry name" value="LRR_5"/>
    <property type="match status" value="1"/>
</dbReference>
<dbReference type="Gene3D" id="3.80.10.10">
    <property type="entry name" value="Ribonuclease Inhibitor"/>
    <property type="match status" value="6"/>
</dbReference>
<name>A0AA36LZ13_CYLNA</name>
<feature type="domain" description="TIR" evidence="7">
    <location>
        <begin position="1022"/>
        <end position="1159"/>
    </location>
</feature>
<dbReference type="InterPro" id="IPR035897">
    <property type="entry name" value="Toll_tir_struct_dom_sf"/>
</dbReference>
<evidence type="ECO:0000256" key="4">
    <source>
        <dbReference type="ARBA" id="ARBA00022737"/>
    </source>
</evidence>
<dbReference type="PROSITE" id="PS50104">
    <property type="entry name" value="TIR"/>
    <property type="match status" value="1"/>
</dbReference>